<protein>
    <submittedName>
        <fullName evidence="4">TPR repeat-containing protein</fullName>
    </submittedName>
</protein>
<dbReference type="SMART" id="SM00028">
    <property type="entry name" value="TPR"/>
    <property type="match status" value="5"/>
</dbReference>
<dbReference type="InterPro" id="IPR019734">
    <property type="entry name" value="TPR_rpt"/>
</dbReference>
<dbReference type="EMBL" id="CAADJZ010000001">
    <property type="protein sequence ID" value="VFT68060.1"/>
    <property type="molecule type" value="Genomic_DNA"/>
</dbReference>
<sequence>MTPVKVWQERVEIPTYETGPQDIHPMFLENRVYQGSSGAVYPYGVTDTLSEQKTLKSWQAVWLENDYIKVMILPELGGRVHRAWDKVKQRDFVYHNEVIKPALVGLLGPWISGGIEFNWPQHHRPTTFMPVDFTLEAHEDGAQTVWVGETESMHGLQVMTGFTLRPDRAALEIASRVYNGNATPRHFLWWANPAVKGGEGHQSVFPPDVTAVFDHGKRAVSAFPIATGTYYKVDYSAGVDISRYKNVPVPTSYMAEKSQYDFVGAWCHDEDGGLLHVANHHIAPGKKQWSWGHSEFGQAWDKSLTDNNGPYIELMTGIFADNQPDFTWLDAYEEKRFEQYFLPYHSLGMVQNASRDAVIKLQRSERGIEWGLYAISPLNGYRLAIREIGKCNALLDDAVALMPATAIQGVLHVINPERLTIELSDADGNIVLSYQEHQPQELPLPDVAKAPLAAQGISSTDEAWFIGQHLEQYHHASRSPFDYYLRGVALDPLDYRCNLALAMLEYNRADFPQAVAYATQALKRAHALNKNPQCGQASLIRASAYERQGQYQQAEEDFWRAVWSGNSKAGGYYGLARLAARNGNFDAGLDFCQQSLRACPTNQEVLCLHNLLLVLSGRQDNARLQREKLLRDYPLNTTLWWLNWFDGRSESALAQWRGLCQGRDVNALMTAGQLINWGMPALAADMLNALDCQRTLPLYLQASLLPKAERGELVVKAIDAFPQFVRFPNTLEEVAALESIEECWFARHLLACFYYNKRSYGKAIALWQRCVEMSPEFADGWRGLAIHAWNKQHDYELAARYLDNAYQLAPQDARLLFERDLLDKLSGVTPEKRLARLENNLEIALKRDDMTAELLNLWHLTGQADKAADILATRKFHPWEGGEGKVTSQFILNQLLRAWQHLDAREPQQASELLHAALHYPENLSEGRLPGQTDNDIWFWQAICANGAGR</sequence>
<reference evidence="4 5" key="1">
    <citation type="submission" date="2019-03" db="EMBL/GenBank/DDBJ databases">
        <authorList>
            <consortium name="Pathogen Informatics"/>
        </authorList>
    </citation>
    <scope>NUCLEOTIDE SEQUENCE [LARGE SCALE GENOMIC DNA]</scope>
    <source>
        <strain evidence="4 5">NCTC10974</strain>
    </source>
</reference>
<dbReference type="Gene3D" id="1.25.40.10">
    <property type="entry name" value="Tetratricopeptide repeat domain"/>
    <property type="match status" value="2"/>
</dbReference>
<name>A0A485JD11_ECOLX</name>
<gene>
    <name evidence="4" type="ORF">NCTC10974_01537</name>
</gene>
<proteinExistence type="predicted"/>
<dbReference type="InterPro" id="IPR011990">
    <property type="entry name" value="TPR-like_helical_dom_sf"/>
</dbReference>
<keyword evidence="1" id="KW-0677">Repeat</keyword>
<dbReference type="PANTHER" id="PTHR45586:SF1">
    <property type="entry name" value="LIPOPOLYSACCHARIDE ASSEMBLY PROTEIN B"/>
    <property type="match status" value="1"/>
</dbReference>
<dbReference type="AlphaFoldDB" id="A0A485JD11"/>
<evidence type="ECO:0000313" key="5">
    <source>
        <dbReference type="Proteomes" id="UP000358010"/>
    </source>
</evidence>
<dbReference type="PANTHER" id="PTHR45586">
    <property type="entry name" value="TPR REPEAT-CONTAINING PROTEIN PA4667"/>
    <property type="match status" value="1"/>
</dbReference>
<accession>A0A485JD11</accession>
<dbReference type="Proteomes" id="UP000358010">
    <property type="component" value="Unassembled WGS sequence"/>
</dbReference>
<dbReference type="InterPro" id="IPR014718">
    <property type="entry name" value="GH-type_carb-bd"/>
</dbReference>
<feature type="domain" description="DUF5107" evidence="3">
    <location>
        <begin position="39"/>
        <end position="325"/>
    </location>
</feature>
<evidence type="ECO:0000256" key="2">
    <source>
        <dbReference type="ARBA" id="ARBA00022803"/>
    </source>
</evidence>
<dbReference type="InterPro" id="IPR033396">
    <property type="entry name" value="DUF5107"/>
</dbReference>
<organism evidence="4 5">
    <name type="scientific">Escherichia coli</name>
    <dbReference type="NCBI Taxonomy" id="562"/>
    <lineage>
        <taxon>Bacteria</taxon>
        <taxon>Pseudomonadati</taxon>
        <taxon>Pseudomonadota</taxon>
        <taxon>Gammaproteobacteria</taxon>
        <taxon>Enterobacterales</taxon>
        <taxon>Enterobacteriaceae</taxon>
        <taxon>Escherichia</taxon>
    </lineage>
</organism>
<dbReference type="InterPro" id="IPR051012">
    <property type="entry name" value="CellSynth/LPSAsmb/PSIAsmb"/>
</dbReference>
<dbReference type="GO" id="GO:0030246">
    <property type="term" value="F:carbohydrate binding"/>
    <property type="evidence" value="ECO:0007669"/>
    <property type="project" value="InterPro"/>
</dbReference>
<dbReference type="SUPFAM" id="SSF48452">
    <property type="entry name" value="TPR-like"/>
    <property type="match status" value="2"/>
</dbReference>
<evidence type="ECO:0000256" key="1">
    <source>
        <dbReference type="ARBA" id="ARBA00022737"/>
    </source>
</evidence>
<keyword evidence="2" id="KW-0802">TPR repeat</keyword>
<dbReference type="Pfam" id="PF13432">
    <property type="entry name" value="TPR_16"/>
    <property type="match status" value="2"/>
</dbReference>
<evidence type="ECO:0000259" key="3">
    <source>
        <dbReference type="Pfam" id="PF17128"/>
    </source>
</evidence>
<evidence type="ECO:0000313" key="4">
    <source>
        <dbReference type="EMBL" id="VFT68060.1"/>
    </source>
</evidence>
<dbReference type="Pfam" id="PF17128">
    <property type="entry name" value="DUF5107"/>
    <property type="match status" value="1"/>
</dbReference>
<dbReference type="Gene3D" id="2.70.98.10">
    <property type="match status" value="1"/>
</dbReference>